<keyword evidence="5" id="KW-0325">Glycoprotein</keyword>
<keyword evidence="2" id="KW-0328">Glycosyltransferase</keyword>
<dbReference type="RefSeq" id="XP_011097225.2">
    <property type="nucleotide sequence ID" value="XM_011098923.2"/>
</dbReference>
<reference evidence="8" key="1">
    <citation type="submission" date="2025-08" db="UniProtKB">
        <authorList>
            <consortium name="RefSeq"/>
        </authorList>
    </citation>
    <scope>IDENTIFICATION</scope>
</reference>
<evidence type="ECO:0000256" key="1">
    <source>
        <dbReference type="ARBA" id="ARBA00004606"/>
    </source>
</evidence>
<keyword evidence="4" id="KW-0472">Membrane</keyword>
<dbReference type="GO" id="GO:0016020">
    <property type="term" value="C:membrane"/>
    <property type="evidence" value="ECO:0007669"/>
    <property type="project" value="UniProtKB-SubCell"/>
</dbReference>
<evidence type="ECO:0000313" key="8">
    <source>
        <dbReference type="RefSeq" id="XP_011097225.2"/>
    </source>
</evidence>
<name>A0A6I9UBS5_SESIN</name>
<accession>A0A6I9UBS5</accession>
<keyword evidence="3" id="KW-0808">Transferase</keyword>
<dbReference type="Gramene" id="SIN_1004651.t">
    <property type="protein sequence ID" value="SIN_1004651.t"/>
    <property type="gene ID" value="SIN_1004651"/>
</dbReference>
<evidence type="ECO:0000256" key="3">
    <source>
        <dbReference type="ARBA" id="ARBA00022679"/>
    </source>
</evidence>
<sequence length="388" mass="44396">MILKFSNPNSLKNPLFHLFLLVIGTSIGLVSALCLKTFISFTFPSFSNPPLPLLQTPPPPSPPRPPPAQPVVTNSDIRMTTRASLMHNMRDDELLERASRVSSQVASSINVSDKFVPKVAFMFLTPGPLPLSPLWDMFFKGHQGMYSIYVHPHPSYNESLPTASAFFGRRIPSQPVYWGTMSMIDAERRLLANALLDTYNQRFVLLSDSCIPIFNFTTVYNYLMGTNHSFLGSFDDPRKVGRGRYNRRMWPTITVEQWRKGSQWFEIHRDLAVQIVSDRTYYQIFHEFCHPPCYNDEHYLPTLVNILSAEVNSNRSVTWVDWPRDGPHPRKFGWVDVNVELLHRIRFGSECRYSGNVTNVCHLFARKFLPSTLRVLLKVAPLVLGFGS</sequence>
<dbReference type="KEGG" id="sind:105176192"/>
<evidence type="ECO:0000256" key="5">
    <source>
        <dbReference type="ARBA" id="ARBA00023180"/>
    </source>
</evidence>
<keyword evidence="7" id="KW-1185">Reference proteome</keyword>
<gene>
    <name evidence="8" type="primary">LOC105176192</name>
</gene>
<evidence type="ECO:0000313" key="7">
    <source>
        <dbReference type="Proteomes" id="UP000504604"/>
    </source>
</evidence>
<evidence type="ECO:0000256" key="4">
    <source>
        <dbReference type="ARBA" id="ARBA00023136"/>
    </source>
</evidence>
<evidence type="ECO:0000256" key="6">
    <source>
        <dbReference type="SAM" id="MobiDB-lite"/>
    </source>
</evidence>
<dbReference type="InParanoid" id="A0A6I9UBS5"/>
<evidence type="ECO:0000256" key="2">
    <source>
        <dbReference type="ARBA" id="ARBA00022676"/>
    </source>
</evidence>
<dbReference type="InterPro" id="IPR003406">
    <property type="entry name" value="Glyco_trans_14"/>
</dbReference>
<dbReference type="GO" id="GO:0016757">
    <property type="term" value="F:glycosyltransferase activity"/>
    <property type="evidence" value="ECO:0007669"/>
    <property type="project" value="UniProtKB-KW"/>
</dbReference>
<dbReference type="GeneID" id="105176192"/>
<feature type="region of interest" description="Disordered" evidence="6">
    <location>
        <begin position="52"/>
        <end position="72"/>
    </location>
</feature>
<proteinExistence type="predicted"/>
<dbReference type="OrthoDB" id="191334at2759"/>
<dbReference type="PANTHER" id="PTHR31042">
    <property type="entry name" value="CORE-2/I-BRANCHING BETA-1,6-N-ACETYLGLUCOSAMINYLTRANSFERASE FAMILY PROTEIN-RELATED"/>
    <property type="match status" value="1"/>
</dbReference>
<protein>
    <submittedName>
        <fullName evidence="8">Uncharacterized protein LOC105176192</fullName>
    </submittedName>
</protein>
<comment type="subcellular location">
    <subcellularLocation>
        <location evidence="1">Membrane</location>
        <topology evidence="1">Single-pass type II membrane protein</topology>
    </subcellularLocation>
</comment>
<feature type="compositionally biased region" description="Pro residues" evidence="6">
    <location>
        <begin position="52"/>
        <end position="69"/>
    </location>
</feature>
<organism evidence="7 8">
    <name type="scientific">Sesamum indicum</name>
    <name type="common">Oriental sesame</name>
    <name type="synonym">Sesamum orientale</name>
    <dbReference type="NCBI Taxonomy" id="4182"/>
    <lineage>
        <taxon>Eukaryota</taxon>
        <taxon>Viridiplantae</taxon>
        <taxon>Streptophyta</taxon>
        <taxon>Embryophyta</taxon>
        <taxon>Tracheophyta</taxon>
        <taxon>Spermatophyta</taxon>
        <taxon>Magnoliopsida</taxon>
        <taxon>eudicotyledons</taxon>
        <taxon>Gunneridae</taxon>
        <taxon>Pentapetalae</taxon>
        <taxon>asterids</taxon>
        <taxon>lamiids</taxon>
        <taxon>Lamiales</taxon>
        <taxon>Pedaliaceae</taxon>
        <taxon>Sesamum</taxon>
    </lineage>
</organism>
<dbReference type="Proteomes" id="UP000504604">
    <property type="component" value="Linkage group LG13"/>
</dbReference>
<dbReference type="InterPro" id="IPR044174">
    <property type="entry name" value="BC10-like"/>
</dbReference>
<dbReference type="AlphaFoldDB" id="A0A6I9UBS5"/>
<dbReference type="PANTHER" id="PTHR31042:SF77">
    <property type="entry name" value="GLYCOSYLTRANSFERASE"/>
    <property type="match status" value="1"/>
</dbReference>
<dbReference type="Pfam" id="PF02485">
    <property type="entry name" value="Branch"/>
    <property type="match status" value="1"/>
</dbReference>